<dbReference type="InterPro" id="IPR050623">
    <property type="entry name" value="Glucan_succinyl_AcylTrfase"/>
</dbReference>
<evidence type="ECO:0000313" key="3">
    <source>
        <dbReference type="EMBL" id="CAB4615106.1"/>
    </source>
</evidence>
<dbReference type="InterPro" id="IPR002656">
    <property type="entry name" value="Acyl_transf_3_dom"/>
</dbReference>
<evidence type="ECO:0000256" key="1">
    <source>
        <dbReference type="SAM" id="Phobius"/>
    </source>
</evidence>
<organism evidence="3">
    <name type="scientific">freshwater metagenome</name>
    <dbReference type="NCBI Taxonomy" id="449393"/>
    <lineage>
        <taxon>unclassified sequences</taxon>
        <taxon>metagenomes</taxon>
        <taxon>ecological metagenomes</taxon>
    </lineage>
</organism>
<dbReference type="EMBL" id="CAEZUW010000094">
    <property type="protein sequence ID" value="CAB4615106.1"/>
    <property type="molecule type" value="Genomic_DNA"/>
</dbReference>
<name>A0A6J6HQ21_9ZZZZ</name>
<dbReference type="GO" id="GO:0016747">
    <property type="term" value="F:acyltransferase activity, transferring groups other than amino-acyl groups"/>
    <property type="evidence" value="ECO:0007669"/>
    <property type="project" value="InterPro"/>
</dbReference>
<proteinExistence type="predicted"/>
<keyword evidence="1" id="KW-0812">Transmembrane</keyword>
<feature type="transmembrane region" description="Helical" evidence="1">
    <location>
        <begin position="38"/>
        <end position="57"/>
    </location>
</feature>
<reference evidence="3" key="1">
    <citation type="submission" date="2020-05" db="EMBL/GenBank/DDBJ databases">
        <authorList>
            <person name="Chiriac C."/>
            <person name="Salcher M."/>
            <person name="Ghai R."/>
            <person name="Kavagutti S V."/>
        </authorList>
    </citation>
    <scope>NUCLEOTIDE SEQUENCE</scope>
</reference>
<feature type="transmembrane region" description="Helical" evidence="1">
    <location>
        <begin position="270"/>
        <end position="289"/>
    </location>
</feature>
<feature type="transmembrane region" description="Helical" evidence="1">
    <location>
        <begin position="295"/>
        <end position="326"/>
    </location>
</feature>
<dbReference type="PANTHER" id="PTHR36927">
    <property type="entry name" value="BLR4337 PROTEIN"/>
    <property type="match status" value="1"/>
</dbReference>
<accession>A0A6J6HQ21</accession>
<keyword evidence="1" id="KW-1133">Transmembrane helix</keyword>
<feature type="transmembrane region" description="Helical" evidence="1">
    <location>
        <begin position="214"/>
        <end position="231"/>
    </location>
</feature>
<dbReference type="Pfam" id="PF01757">
    <property type="entry name" value="Acyl_transf_3"/>
    <property type="match status" value="1"/>
</dbReference>
<feature type="transmembrane region" description="Helical" evidence="1">
    <location>
        <begin position="139"/>
        <end position="163"/>
    </location>
</feature>
<evidence type="ECO:0000259" key="2">
    <source>
        <dbReference type="Pfam" id="PF01757"/>
    </source>
</evidence>
<dbReference type="AlphaFoldDB" id="A0A6J6HQ21"/>
<keyword evidence="1" id="KW-0472">Membrane</keyword>
<gene>
    <name evidence="3" type="ORF">UFOPK1855_00642</name>
</gene>
<feature type="transmembrane region" description="Helical" evidence="1">
    <location>
        <begin position="109"/>
        <end position="127"/>
    </location>
</feature>
<feature type="domain" description="Acyltransferase 3" evidence="2">
    <location>
        <begin position="2"/>
        <end position="320"/>
    </location>
</feature>
<feature type="transmembrane region" description="Helical" evidence="1">
    <location>
        <begin position="69"/>
        <end position="89"/>
    </location>
</feature>
<sequence length="335" mass="36656">MMLLGVLLHCVIFAGFFMESAGPEEGLAAFGIFSTIHTFRMPAFFLLAGFFASLLIAKRGSNGYLTNRAKRLGLVLLLLTPVLVPLTLLASGEFSSVQGVAGWVDKGFLHLWFVYYLLIISVITYAISRIRMPEWVGKFQAHAAFWITDPKTLIIAPTILLAFPLFLDDGGRIRTSTSLVPDLALLGFYALFFWFGSLLFSAGKDGLDALAKRGPVLFAVGFVASQVTFALQVTQDVGPVTQLLSMVASFYLAFGVIGVFLRFAKTGGRVWAYLTRTSYWVYLVHLPIVDLSLRVLAYLGLPALATAFIAFFVSVAIALASFELLVRKTPLAKLV</sequence>
<feature type="transmembrane region" description="Helical" evidence="1">
    <location>
        <begin position="243"/>
        <end position="263"/>
    </location>
</feature>
<protein>
    <submittedName>
        <fullName evidence="3">Unannotated protein</fullName>
    </submittedName>
</protein>
<dbReference type="PANTHER" id="PTHR36927:SF1">
    <property type="entry name" value="MDO-LIKE PROTEIN"/>
    <property type="match status" value="1"/>
</dbReference>
<feature type="transmembrane region" description="Helical" evidence="1">
    <location>
        <begin position="183"/>
        <end position="202"/>
    </location>
</feature>